<dbReference type="InterPro" id="IPR051856">
    <property type="entry name" value="CSR-E3_Ligase_Protein"/>
</dbReference>
<organism evidence="9 10">
    <name type="scientific">Drosophila willistoni</name>
    <name type="common">Fruit fly</name>
    <dbReference type="NCBI Taxonomy" id="7260"/>
    <lineage>
        <taxon>Eukaryota</taxon>
        <taxon>Metazoa</taxon>
        <taxon>Ecdysozoa</taxon>
        <taxon>Arthropoda</taxon>
        <taxon>Hexapoda</taxon>
        <taxon>Insecta</taxon>
        <taxon>Pterygota</taxon>
        <taxon>Neoptera</taxon>
        <taxon>Endopterygota</taxon>
        <taxon>Diptera</taxon>
        <taxon>Brachycera</taxon>
        <taxon>Muscomorpha</taxon>
        <taxon>Ephydroidea</taxon>
        <taxon>Drosophilidae</taxon>
        <taxon>Drosophila</taxon>
        <taxon>Sophophora</taxon>
    </lineage>
</organism>
<dbReference type="Pfam" id="PF07782">
    <property type="entry name" value="DC_STAMP"/>
    <property type="match status" value="1"/>
</dbReference>
<evidence type="ECO:0000256" key="2">
    <source>
        <dbReference type="ARBA" id="ARBA00022692"/>
    </source>
</evidence>
<feature type="domain" description="Dendritic cell-specific transmembrane protein-like" evidence="7">
    <location>
        <begin position="328"/>
        <end position="516"/>
    </location>
</feature>
<feature type="compositionally biased region" description="Acidic residues" evidence="5">
    <location>
        <begin position="626"/>
        <end position="636"/>
    </location>
</feature>
<evidence type="ECO:0000259" key="8">
    <source>
        <dbReference type="Pfam" id="PF26037"/>
    </source>
</evidence>
<dbReference type="InterPro" id="IPR012858">
    <property type="entry name" value="DC_STAMP-like"/>
</dbReference>
<feature type="transmembrane region" description="Helical" evidence="6">
    <location>
        <begin position="293"/>
        <end position="313"/>
    </location>
</feature>
<keyword evidence="10" id="KW-1185">Reference proteome</keyword>
<dbReference type="InParanoid" id="A0A0Q9WP28"/>
<evidence type="ECO:0000313" key="10">
    <source>
        <dbReference type="Proteomes" id="UP000007798"/>
    </source>
</evidence>
<evidence type="ECO:0000256" key="4">
    <source>
        <dbReference type="ARBA" id="ARBA00023136"/>
    </source>
</evidence>
<sequence>MGYVLGIFLVLIWYYWHPHRSSQDLNGKWLLLILLALFVLILCYSRATRCVIALSLPTLGSYKGRALLIAFAFFIAVTGPVLNIIRNIGILAHCISCGQTLLKQALIPMHEIMGDPIYAVEQSINTTMSEVRKIMEHLERVLNHLGGPIATIHSSYRTCAEWLRLQQTSFENQMGHPYDRCIGAGSISIQECRAKFGHENKACMAKERFEWFCGNLKELSSFFDGNLQLQQNLLEDIFQHLYVSFAKIHSIFEVTITFDHNRQSGITSKIGNSSDVILEHEISRHLESQMQSFLIVFLWLDTVVFILILTVLLKSIYFRMHYLGSNDYANVYLMQDFYSYDKQLQRLMGVSALPLRAYEQTRYVKITSLRLLPIEISIMTRSVLFLIITGFQLFTICFVDYSLYWMMALMSYHSHRTAELQPRPYTKIVIKGGGMIGNIIRGVVHGFEPLVKNLFIDTVKCLPIPGPPKYLNYWEIFVLCIMAWFLLIWEPYSLRLRHRVMTCFYPEHGSTRAQYLCRRILKDRETFIKGARRKARSLHTYANQDEEFICIMWYHTLKNWCCGRLTGNYLGKVCLICNKALTISDNVSCRTPNCNGIYCQVCFAESNCSCILCNPPSVYGDYSDISEIEDSSDDSESNSYRPDGIKCNDRHKSA</sequence>
<dbReference type="Pfam" id="PF26039">
    <property type="entry name" value="Dcst2"/>
    <property type="match status" value="1"/>
</dbReference>
<evidence type="ECO:0000259" key="7">
    <source>
        <dbReference type="Pfam" id="PF07782"/>
    </source>
</evidence>
<dbReference type="PANTHER" id="PTHR21041:SF9">
    <property type="entry name" value="DENDRITIC CELL-SPECIFIC TRANSMEMBRANE PROTEIN-LIKE DOMAIN-CONTAINING PROTEIN"/>
    <property type="match status" value="1"/>
</dbReference>
<feature type="transmembrane region" description="Helical" evidence="6">
    <location>
        <begin position="383"/>
        <end position="404"/>
    </location>
</feature>
<feature type="transmembrane region" description="Helical" evidence="6">
    <location>
        <begin position="66"/>
        <end position="85"/>
    </location>
</feature>
<gene>
    <name evidence="9" type="primary">Dwil\GK16980</name>
    <name evidence="9" type="ORF">Dwil_GK16980</name>
</gene>
<feature type="transmembrane region" description="Helical" evidence="6">
    <location>
        <begin position="470"/>
        <end position="489"/>
    </location>
</feature>
<feature type="region of interest" description="Disordered" evidence="5">
    <location>
        <begin position="626"/>
        <end position="654"/>
    </location>
</feature>
<accession>A0A0Q9WP28</accession>
<comment type="subcellular location">
    <subcellularLocation>
        <location evidence="1">Membrane</location>
        <topology evidence="1">Multi-pass membrane protein</topology>
    </subcellularLocation>
</comment>
<evidence type="ECO:0000256" key="6">
    <source>
        <dbReference type="SAM" id="Phobius"/>
    </source>
</evidence>
<name>A0A0Q9WP28_DROWI</name>
<keyword evidence="3 6" id="KW-1133">Transmembrane helix</keyword>
<protein>
    <submittedName>
        <fullName evidence="9">Uncharacterized protein</fullName>
    </submittedName>
</protein>
<keyword evidence="2 6" id="KW-0812">Transmembrane</keyword>
<proteinExistence type="predicted"/>
<dbReference type="AlphaFoldDB" id="A0A0Q9WP28"/>
<feature type="compositionally biased region" description="Basic and acidic residues" evidence="5">
    <location>
        <begin position="643"/>
        <end position="654"/>
    </location>
</feature>
<evidence type="ECO:0000256" key="1">
    <source>
        <dbReference type="ARBA" id="ARBA00004141"/>
    </source>
</evidence>
<dbReference type="InterPro" id="IPR058842">
    <property type="entry name" value="DCST1_C"/>
</dbReference>
<evidence type="ECO:0000256" key="3">
    <source>
        <dbReference type="ARBA" id="ARBA00022989"/>
    </source>
</evidence>
<dbReference type="PANTHER" id="PTHR21041">
    <property type="entry name" value="DENDRITIC CELL-SPECIFIC TRANSMEMBRANE PROTEIN"/>
    <property type="match status" value="1"/>
</dbReference>
<dbReference type="EMBL" id="CH963847">
    <property type="protein sequence ID" value="KRF97637.1"/>
    <property type="molecule type" value="Genomic_DNA"/>
</dbReference>
<evidence type="ECO:0000256" key="5">
    <source>
        <dbReference type="SAM" id="MobiDB-lite"/>
    </source>
</evidence>
<reference evidence="9 10" key="1">
    <citation type="journal article" date="2007" name="Nature">
        <title>Evolution of genes and genomes on the Drosophila phylogeny.</title>
        <authorList>
            <consortium name="Drosophila 12 Genomes Consortium"/>
            <person name="Clark A.G."/>
            <person name="Eisen M.B."/>
            <person name="Smith D.R."/>
            <person name="Bergman C.M."/>
            <person name="Oliver B."/>
            <person name="Markow T.A."/>
            <person name="Kaufman T.C."/>
            <person name="Kellis M."/>
            <person name="Gelbart W."/>
            <person name="Iyer V.N."/>
            <person name="Pollard D.A."/>
            <person name="Sackton T.B."/>
            <person name="Larracuente A.M."/>
            <person name="Singh N.D."/>
            <person name="Abad J.P."/>
            <person name="Abt D.N."/>
            <person name="Adryan B."/>
            <person name="Aguade M."/>
            <person name="Akashi H."/>
            <person name="Anderson W.W."/>
            <person name="Aquadro C.F."/>
            <person name="Ardell D.H."/>
            <person name="Arguello R."/>
            <person name="Artieri C.G."/>
            <person name="Barbash D.A."/>
            <person name="Barker D."/>
            <person name="Barsanti P."/>
            <person name="Batterham P."/>
            <person name="Batzoglou S."/>
            <person name="Begun D."/>
            <person name="Bhutkar A."/>
            <person name="Blanco E."/>
            <person name="Bosak S.A."/>
            <person name="Bradley R.K."/>
            <person name="Brand A.D."/>
            <person name="Brent M.R."/>
            <person name="Brooks A.N."/>
            <person name="Brown R.H."/>
            <person name="Butlin R.K."/>
            <person name="Caggese C."/>
            <person name="Calvi B.R."/>
            <person name="Bernardo de Carvalho A."/>
            <person name="Caspi A."/>
            <person name="Castrezana S."/>
            <person name="Celniker S.E."/>
            <person name="Chang J.L."/>
            <person name="Chapple C."/>
            <person name="Chatterji S."/>
            <person name="Chinwalla A."/>
            <person name="Civetta A."/>
            <person name="Clifton S.W."/>
            <person name="Comeron J.M."/>
            <person name="Costello J.C."/>
            <person name="Coyne J.A."/>
            <person name="Daub J."/>
            <person name="David R.G."/>
            <person name="Delcher A.L."/>
            <person name="Delehaunty K."/>
            <person name="Do C.B."/>
            <person name="Ebling H."/>
            <person name="Edwards K."/>
            <person name="Eickbush T."/>
            <person name="Evans J.D."/>
            <person name="Filipski A."/>
            <person name="Findeiss S."/>
            <person name="Freyhult E."/>
            <person name="Fulton L."/>
            <person name="Fulton R."/>
            <person name="Garcia A.C."/>
            <person name="Gardiner A."/>
            <person name="Garfield D.A."/>
            <person name="Garvin B.E."/>
            <person name="Gibson G."/>
            <person name="Gilbert D."/>
            <person name="Gnerre S."/>
            <person name="Godfrey J."/>
            <person name="Good R."/>
            <person name="Gotea V."/>
            <person name="Gravely B."/>
            <person name="Greenberg A.J."/>
            <person name="Griffiths-Jones S."/>
            <person name="Gross S."/>
            <person name="Guigo R."/>
            <person name="Gustafson E.A."/>
            <person name="Haerty W."/>
            <person name="Hahn M.W."/>
            <person name="Halligan D.L."/>
            <person name="Halpern A.L."/>
            <person name="Halter G.M."/>
            <person name="Han M.V."/>
            <person name="Heger A."/>
            <person name="Hillier L."/>
            <person name="Hinrichs A.S."/>
            <person name="Holmes I."/>
            <person name="Hoskins R.A."/>
            <person name="Hubisz M.J."/>
            <person name="Hultmark D."/>
            <person name="Huntley M.A."/>
            <person name="Jaffe D.B."/>
            <person name="Jagadeeshan S."/>
            <person name="Jeck W.R."/>
            <person name="Johnson J."/>
            <person name="Jones C.D."/>
            <person name="Jordan W.C."/>
            <person name="Karpen G.H."/>
            <person name="Kataoka E."/>
            <person name="Keightley P.D."/>
            <person name="Kheradpour P."/>
            <person name="Kirkness E.F."/>
            <person name="Koerich L.B."/>
            <person name="Kristiansen K."/>
            <person name="Kudrna D."/>
            <person name="Kulathinal R.J."/>
            <person name="Kumar S."/>
            <person name="Kwok R."/>
            <person name="Lander E."/>
            <person name="Langley C.H."/>
            <person name="Lapoint R."/>
            <person name="Lazzaro B.P."/>
            <person name="Lee S.J."/>
            <person name="Levesque L."/>
            <person name="Li R."/>
            <person name="Lin C.F."/>
            <person name="Lin M.F."/>
            <person name="Lindblad-Toh K."/>
            <person name="Llopart A."/>
            <person name="Long M."/>
            <person name="Low L."/>
            <person name="Lozovsky E."/>
            <person name="Lu J."/>
            <person name="Luo M."/>
            <person name="Machado C.A."/>
            <person name="Makalowski W."/>
            <person name="Marzo M."/>
            <person name="Matsuda M."/>
            <person name="Matzkin L."/>
            <person name="McAllister B."/>
            <person name="McBride C.S."/>
            <person name="McKernan B."/>
            <person name="McKernan K."/>
            <person name="Mendez-Lago M."/>
            <person name="Minx P."/>
            <person name="Mollenhauer M.U."/>
            <person name="Montooth K."/>
            <person name="Mount S.M."/>
            <person name="Mu X."/>
            <person name="Myers E."/>
            <person name="Negre B."/>
            <person name="Newfeld S."/>
            <person name="Nielsen R."/>
            <person name="Noor M.A."/>
            <person name="O'Grady P."/>
            <person name="Pachter L."/>
            <person name="Papaceit M."/>
            <person name="Parisi M.J."/>
            <person name="Parisi M."/>
            <person name="Parts L."/>
            <person name="Pedersen J.S."/>
            <person name="Pesole G."/>
            <person name="Phillippy A.M."/>
            <person name="Ponting C.P."/>
            <person name="Pop M."/>
            <person name="Porcelli D."/>
            <person name="Powell J.R."/>
            <person name="Prohaska S."/>
            <person name="Pruitt K."/>
            <person name="Puig M."/>
            <person name="Quesneville H."/>
            <person name="Ram K.R."/>
            <person name="Rand D."/>
            <person name="Rasmussen M.D."/>
            <person name="Reed L.K."/>
            <person name="Reenan R."/>
            <person name="Reily A."/>
            <person name="Remington K.A."/>
            <person name="Rieger T.T."/>
            <person name="Ritchie M.G."/>
            <person name="Robin C."/>
            <person name="Rogers Y.H."/>
            <person name="Rohde C."/>
            <person name="Rozas J."/>
            <person name="Rubenfield M.J."/>
            <person name="Ruiz A."/>
            <person name="Russo S."/>
            <person name="Salzberg S.L."/>
            <person name="Sanchez-Gracia A."/>
            <person name="Saranga D.J."/>
            <person name="Sato H."/>
            <person name="Schaeffer S.W."/>
            <person name="Schatz M.C."/>
            <person name="Schlenke T."/>
            <person name="Schwartz R."/>
            <person name="Segarra C."/>
            <person name="Singh R.S."/>
            <person name="Sirot L."/>
            <person name="Sirota M."/>
            <person name="Sisneros N.B."/>
            <person name="Smith C.D."/>
            <person name="Smith T.F."/>
            <person name="Spieth J."/>
            <person name="Stage D.E."/>
            <person name="Stark A."/>
            <person name="Stephan W."/>
            <person name="Strausberg R.L."/>
            <person name="Strempel S."/>
            <person name="Sturgill D."/>
            <person name="Sutton G."/>
            <person name="Sutton G.G."/>
            <person name="Tao W."/>
            <person name="Teichmann S."/>
            <person name="Tobari Y.N."/>
            <person name="Tomimura Y."/>
            <person name="Tsolas J.M."/>
            <person name="Valente V.L."/>
            <person name="Venter E."/>
            <person name="Venter J.C."/>
            <person name="Vicario S."/>
            <person name="Vieira F.G."/>
            <person name="Vilella A.J."/>
            <person name="Villasante A."/>
            <person name="Walenz B."/>
            <person name="Wang J."/>
            <person name="Wasserman M."/>
            <person name="Watts T."/>
            <person name="Wilson D."/>
            <person name="Wilson R.K."/>
            <person name="Wing R.A."/>
            <person name="Wolfner M.F."/>
            <person name="Wong A."/>
            <person name="Wong G.K."/>
            <person name="Wu C.I."/>
            <person name="Wu G."/>
            <person name="Yamamoto D."/>
            <person name="Yang H.P."/>
            <person name="Yang S.P."/>
            <person name="Yorke J.A."/>
            <person name="Yoshida K."/>
            <person name="Zdobnov E."/>
            <person name="Zhang P."/>
            <person name="Zhang Y."/>
            <person name="Zimin A.V."/>
            <person name="Baldwin J."/>
            <person name="Abdouelleil A."/>
            <person name="Abdulkadir J."/>
            <person name="Abebe A."/>
            <person name="Abera B."/>
            <person name="Abreu J."/>
            <person name="Acer S.C."/>
            <person name="Aftuck L."/>
            <person name="Alexander A."/>
            <person name="An P."/>
            <person name="Anderson E."/>
            <person name="Anderson S."/>
            <person name="Arachi H."/>
            <person name="Azer M."/>
            <person name="Bachantsang P."/>
            <person name="Barry A."/>
            <person name="Bayul T."/>
            <person name="Berlin A."/>
            <person name="Bessette D."/>
            <person name="Bloom T."/>
            <person name="Blye J."/>
            <person name="Boguslavskiy L."/>
            <person name="Bonnet C."/>
            <person name="Boukhgalter B."/>
            <person name="Bourzgui I."/>
            <person name="Brown A."/>
            <person name="Cahill P."/>
            <person name="Channer S."/>
            <person name="Cheshatsang Y."/>
            <person name="Chuda L."/>
            <person name="Citroen M."/>
            <person name="Collymore A."/>
            <person name="Cooke P."/>
            <person name="Costello M."/>
            <person name="D'Aco K."/>
            <person name="Daza R."/>
            <person name="De Haan G."/>
            <person name="DeGray S."/>
            <person name="DeMaso C."/>
            <person name="Dhargay N."/>
            <person name="Dooley K."/>
            <person name="Dooley E."/>
            <person name="Doricent M."/>
            <person name="Dorje P."/>
            <person name="Dorjee K."/>
            <person name="Dupes A."/>
            <person name="Elong R."/>
            <person name="Falk J."/>
            <person name="Farina A."/>
            <person name="Faro S."/>
            <person name="Ferguson D."/>
            <person name="Fisher S."/>
            <person name="Foley C.D."/>
            <person name="Franke A."/>
            <person name="Friedrich D."/>
            <person name="Gadbois L."/>
            <person name="Gearin G."/>
            <person name="Gearin C.R."/>
            <person name="Giannoukos G."/>
            <person name="Goode T."/>
            <person name="Graham J."/>
            <person name="Grandbois E."/>
            <person name="Grewal S."/>
            <person name="Gyaltsen K."/>
            <person name="Hafez N."/>
            <person name="Hagos B."/>
            <person name="Hall J."/>
            <person name="Henson C."/>
            <person name="Hollinger A."/>
            <person name="Honan T."/>
            <person name="Huard M.D."/>
            <person name="Hughes L."/>
            <person name="Hurhula B."/>
            <person name="Husby M.E."/>
            <person name="Kamat A."/>
            <person name="Kanga B."/>
            <person name="Kashin S."/>
            <person name="Khazanovich D."/>
            <person name="Kisner P."/>
            <person name="Lance K."/>
            <person name="Lara M."/>
            <person name="Lee W."/>
            <person name="Lennon N."/>
            <person name="Letendre F."/>
            <person name="LeVine R."/>
            <person name="Lipovsky A."/>
            <person name="Liu X."/>
            <person name="Liu J."/>
            <person name="Liu S."/>
            <person name="Lokyitsang T."/>
            <person name="Lokyitsang Y."/>
            <person name="Lubonja R."/>
            <person name="Lui A."/>
            <person name="MacDonald P."/>
            <person name="Magnisalis V."/>
            <person name="Maru K."/>
            <person name="Matthews C."/>
            <person name="McCusker W."/>
            <person name="McDonough S."/>
            <person name="Mehta T."/>
            <person name="Meldrim J."/>
            <person name="Meneus L."/>
            <person name="Mihai O."/>
            <person name="Mihalev A."/>
            <person name="Mihova T."/>
            <person name="Mittelman R."/>
            <person name="Mlenga V."/>
            <person name="Montmayeur A."/>
            <person name="Mulrain L."/>
            <person name="Navidi A."/>
            <person name="Naylor J."/>
            <person name="Negash T."/>
            <person name="Nguyen T."/>
            <person name="Nguyen N."/>
            <person name="Nicol R."/>
            <person name="Norbu C."/>
            <person name="Norbu N."/>
            <person name="Novod N."/>
            <person name="O'Neill B."/>
            <person name="Osman S."/>
            <person name="Markiewicz E."/>
            <person name="Oyono O.L."/>
            <person name="Patti C."/>
            <person name="Phunkhang P."/>
            <person name="Pierre F."/>
            <person name="Priest M."/>
            <person name="Raghuraman S."/>
            <person name="Rege F."/>
            <person name="Reyes R."/>
            <person name="Rise C."/>
            <person name="Rogov P."/>
            <person name="Ross K."/>
            <person name="Ryan E."/>
            <person name="Settipalli S."/>
            <person name="Shea T."/>
            <person name="Sherpa N."/>
            <person name="Shi L."/>
            <person name="Shih D."/>
            <person name="Sparrow T."/>
            <person name="Spaulding J."/>
            <person name="Stalker J."/>
            <person name="Stange-Thomann N."/>
            <person name="Stavropoulos S."/>
            <person name="Stone C."/>
            <person name="Strader C."/>
            <person name="Tesfaye S."/>
            <person name="Thomson T."/>
            <person name="Thoulutsang Y."/>
            <person name="Thoulutsang D."/>
            <person name="Topham K."/>
            <person name="Topping I."/>
            <person name="Tsamla T."/>
            <person name="Vassiliev H."/>
            <person name="Vo A."/>
            <person name="Wangchuk T."/>
            <person name="Wangdi T."/>
            <person name="Weiand M."/>
            <person name="Wilkinson J."/>
            <person name="Wilson A."/>
            <person name="Yadav S."/>
            <person name="Young G."/>
            <person name="Yu Q."/>
            <person name="Zembek L."/>
            <person name="Zhong D."/>
            <person name="Zimmer A."/>
            <person name="Zwirko Z."/>
            <person name="Jaffe D.B."/>
            <person name="Alvarez P."/>
            <person name="Brockman W."/>
            <person name="Butler J."/>
            <person name="Chin C."/>
            <person name="Gnerre S."/>
            <person name="Grabherr M."/>
            <person name="Kleber M."/>
            <person name="Mauceli E."/>
            <person name="MacCallum I."/>
        </authorList>
    </citation>
    <scope>NUCLEOTIDE SEQUENCE [LARGE SCALE GENOMIC DNA]</scope>
    <source>
        <strain evidence="10">Tucson 14030-0811.24</strain>
    </source>
</reference>
<feature type="domain" description="E3 ubiquitin-protein ligase DCST1-like C-terminal" evidence="8">
    <location>
        <begin position="572"/>
        <end position="616"/>
    </location>
</feature>
<dbReference type="Pfam" id="PF26037">
    <property type="entry name" value="zf-RING_DCST1_C"/>
    <property type="match status" value="1"/>
</dbReference>
<dbReference type="OrthoDB" id="6598372at2759"/>
<feature type="transmembrane region" description="Helical" evidence="6">
    <location>
        <begin position="29"/>
        <end position="45"/>
    </location>
</feature>
<dbReference type="GO" id="GO:0016020">
    <property type="term" value="C:membrane"/>
    <property type="evidence" value="ECO:0007669"/>
    <property type="project" value="UniProtKB-SubCell"/>
</dbReference>
<dbReference type="Proteomes" id="UP000007798">
    <property type="component" value="Unassembled WGS sequence"/>
</dbReference>
<evidence type="ECO:0000313" key="9">
    <source>
        <dbReference type="EMBL" id="KRF97637.1"/>
    </source>
</evidence>
<dbReference type="STRING" id="7260.A0A0Q9WP28"/>
<keyword evidence="4 6" id="KW-0472">Membrane</keyword>